<keyword evidence="3" id="KW-1185">Reference proteome</keyword>
<name>A0A8X6TXC1_NEPPI</name>
<evidence type="ECO:0000313" key="2">
    <source>
        <dbReference type="EMBL" id="GFT56840.1"/>
    </source>
</evidence>
<evidence type="ECO:0000313" key="3">
    <source>
        <dbReference type="Proteomes" id="UP000887013"/>
    </source>
</evidence>
<dbReference type="EMBL" id="BMAW01066862">
    <property type="protein sequence ID" value="GFT56840.1"/>
    <property type="molecule type" value="Genomic_DNA"/>
</dbReference>
<dbReference type="AlphaFoldDB" id="A0A8X6TXC1"/>
<accession>A0A8X6TXC1</accession>
<sequence>MYVNSQTNAISLELSELQGRRRRISNQFLTRDTDEEESETMDTTEQDRNEEACLLRTRMEDKFKEIVNLFLDSIHKKAEMSLLRDNGPEIEEITTNINKYQILKIEMNEELKRSICPKLCKIHKTSVEMEQEYKNISNAQFEAKFHTRTKMKASEKEGFISPTKTSKQARKEKFTIPISNPFEVLTNVKEVPPPTPLKKRLIKFH</sequence>
<dbReference type="Proteomes" id="UP000887013">
    <property type="component" value="Unassembled WGS sequence"/>
</dbReference>
<gene>
    <name evidence="2" type="ORF">NPIL_288491</name>
</gene>
<organism evidence="2 3">
    <name type="scientific">Nephila pilipes</name>
    <name type="common">Giant wood spider</name>
    <name type="synonym">Nephila maculata</name>
    <dbReference type="NCBI Taxonomy" id="299642"/>
    <lineage>
        <taxon>Eukaryota</taxon>
        <taxon>Metazoa</taxon>
        <taxon>Ecdysozoa</taxon>
        <taxon>Arthropoda</taxon>
        <taxon>Chelicerata</taxon>
        <taxon>Arachnida</taxon>
        <taxon>Araneae</taxon>
        <taxon>Araneomorphae</taxon>
        <taxon>Entelegynae</taxon>
        <taxon>Araneoidea</taxon>
        <taxon>Nephilidae</taxon>
        <taxon>Nephila</taxon>
    </lineage>
</organism>
<protein>
    <submittedName>
        <fullName evidence="2">Uncharacterized protein</fullName>
    </submittedName>
</protein>
<feature type="region of interest" description="Disordered" evidence="1">
    <location>
        <begin position="25"/>
        <end position="48"/>
    </location>
</feature>
<feature type="compositionally biased region" description="Acidic residues" evidence="1">
    <location>
        <begin position="33"/>
        <end position="44"/>
    </location>
</feature>
<evidence type="ECO:0000256" key="1">
    <source>
        <dbReference type="SAM" id="MobiDB-lite"/>
    </source>
</evidence>
<reference evidence="2" key="1">
    <citation type="submission" date="2020-08" db="EMBL/GenBank/DDBJ databases">
        <title>Multicomponent nature underlies the extraordinary mechanical properties of spider dragline silk.</title>
        <authorList>
            <person name="Kono N."/>
            <person name="Nakamura H."/>
            <person name="Mori M."/>
            <person name="Yoshida Y."/>
            <person name="Ohtoshi R."/>
            <person name="Malay A.D."/>
            <person name="Moran D.A.P."/>
            <person name="Tomita M."/>
            <person name="Numata K."/>
            <person name="Arakawa K."/>
        </authorList>
    </citation>
    <scope>NUCLEOTIDE SEQUENCE</scope>
</reference>
<proteinExistence type="predicted"/>
<comment type="caution">
    <text evidence="2">The sequence shown here is derived from an EMBL/GenBank/DDBJ whole genome shotgun (WGS) entry which is preliminary data.</text>
</comment>